<feature type="coiled-coil region" evidence="1">
    <location>
        <begin position="182"/>
        <end position="209"/>
    </location>
</feature>
<keyword evidence="2" id="KW-0472">Membrane</keyword>
<dbReference type="SUPFAM" id="SSF55874">
    <property type="entry name" value="ATPase domain of HSP90 chaperone/DNA topoisomerase II/histidine kinase"/>
    <property type="match status" value="1"/>
</dbReference>
<comment type="caution">
    <text evidence="4">The sequence shown here is derived from an EMBL/GenBank/DDBJ whole genome shotgun (WGS) entry which is preliminary data.</text>
</comment>
<gene>
    <name evidence="4" type="ORF">EI291_14670</name>
</gene>
<evidence type="ECO:0000313" key="5">
    <source>
        <dbReference type="Proteomes" id="UP000273500"/>
    </source>
</evidence>
<proteinExistence type="predicted"/>
<keyword evidence="2" id="KW-1133">Transmembrane helix</keyword>
<dbReference type="Gene3D" id="3.30.565.10">
    <property type="entry name" value="Histidine kinase-like ATPase, C-terminal domain"/>
    <property type="match status" value="1"/>
</dbReference>
<feature type="transmembrane region" description="Helical" evidence="2">
    <location>
        <begin position="158"/>
        <end position="178"/>
    </location>
</feature>
<dbReference type="OrthoDB" id="9792992at2"/>
<dbReference type="RefSeq" id="WP_125421374.1">
    <property type="nucleotide sequence ID" value="NZ_RWIT01000008.1"/>
</dbReference>
<dbReference type="GO" id="GO:0016020">
    <property type="term" value="C:membrane"/>
    <property type="evidence" value="ECO:0007669"/>
    <property type="project" value="InterPro"/>
</dbReference>
<dbReference type="Proteomes" id="UP000273500">
    <property type="component" value="Unassembled WGS sequence"/>
</dbReference>
<reference evidence="4 5" key="1">
    <citation type="submission" date="2018-12" db="EMBL/GenBank/DDBJ databases">
        <authorList>
            <person name="Feng G."/>
            <person name="Zhu H."/>
        </authorList>
    </citation>
    <scope>NUCLEOTIDE SEQUENCE [LARGE SCALE GENOMIC DNA]</scope>
    <source>
        <strain evidence="4 5">KCTC 12533</strain>
    </source>
</reference>
<feature type="transmembrane region" description="Helical" evidence="2">
    <location>
        <begin position="101"/>
        <end position="125"/>
    </location>
</feature>
<evidence type="ECO:0000313" key="4">
    <source>
        <dbReference type="EMBL" id="RSK47499.1"/>
    </source>
</evidence>
<dbReference type="EMBL" id="RWIT01000008">
    <property type="protein sequence ID" value="RSK47499.1"/>
    <property type="molecule type" value="Genomic_DNA"/>
</dbReference>
<sequence length="422" mass="46756">MPFLPDVLPIPRFRPPSSEQPLLPRAEAAQPIPASVHLLLWGLMLLCNTLFWGVAMRRQSWSWPLAAADVALTCGAYAALFYGNWYVIIPRYLSRTSLTRFLGVLLLALSLTFAVRIASCTVLNVRTRPLSEKIVRQVATMTPSGRVGFMLGVNMNDAGGGVAITSLLVLLLSFYLRLTADYQHEQTRRQQENQRREALEKQHLAAELSLLKAQINPHFLFNTLNNIYSLTSEESAEAPAAVAVLQLAELMRYQLYESAADHVPLEKEISHIQSFLSLQRLRLPSAAAGCLRFDIQAPEAARFPVAPMLLLPLVENAFKHGDLRARPHAVDLRLTLAADRLTFAVRNDVRRTAETSPGKPGGGVGLVNLRRRLQLLYPDRHHLHVAEANGHYHITLTLEAASAYAAPTQSGHTASHRAFLPG</sequence>
<feature type="domain" description="Signal transduction histidine kinase internal region" evidence="3">
    <location>
        <begin position="206"/>
        <end position="284"/>
    </location>
</feature>
<organism evidence="4 5">
    <name type="scientific">Hymenobacter rigui</name>
    <dbReference type="NCBI Taxonomy" id="334424"/>
    <lineage>
        <taxon>Bacteria</taxon>
        <taxon>Pseudomonadati</taxon>
        <taxon>Bacteroidota</taxon>
        <taxon>Cytophagia</taxon>
        <taxon>Cytophagales</taxon>
        <taxon>Hymenobacteraceae</taxon>
        <taxon>Hymenobacter</taxon>
    </lineage>
</organism>
<evidence type="ECO:0000256" key="1">
    <source>
        <dbReference type="SAM" id="Coils"/>
    </source>
</evidence>
<evidence type="ECO:0000259" key="3">
    <source>
        <dbReference type="Pfam" id="PF06580"/>
    </source>
</evidence>
<dbReference type="AlphaFoldDB" id="A0A428KMB3"/>
<keyword evidence="2" id="KW-0812">Transmembrane</keyword>
<feature type="transmembrane region" description="Helical" evidence="2">
    <location>
        <begin position="38"/>
        <end position="55"/>
    </location>
</feature>
<keyword evidence="1" id="KW-0175">Coiled coil</keyword>
<dbReference type="InterPro" id="IPR050640">
    <property type="entry name" value="Bact_2-comp_sensor_kinase"/>
</dbReference>
<dbReference type="InterPro" id="IPR036890">
    <property type="entry name" value="HATPase_C_sf"/>
</dbReference>
<accession>A0A428KMB3</accession>
<dbReference type="GO" id="GO:0000155">
    <property type="term" value="F:phosphorelay sensor kinase activity"/>
    <property type="evidence" value="ECO:0007669"/>
    <property type="project" value="InterPro"/>
</dbReference>
<dbReference type="PANTHER" id="PTHR34220:SF7">
    <property type="entry name" value="SENSOR HISTIDINE KINASE YPDA"/>
    <property type="match status" value="1"/>
</dbReference>
<dbReference type="PANTHER" id="PTHR34220">
    <property type="entry name" value="SENSOR HISTIDINE KINASE YPDA"/>
    <property type="match status" value="1"/>
</dbReference>
<dbReference type="Pfam" id="PF06580">
    <property type="entry name" value="His_kinase"/>
    <property type="match status" value="1"/>
</dbReference>
<dbReference type="InterPro" id="IPR010559">
    <property type="entry name" value="Sig_transdc_His_kin_internal"/>
</dbReference>
<name>A0A428KMB3_9BACT</name>
<evidence type="ECO:0000256" key="2">
    <source>
        <dbReference type="SAM" id="Phobius"/>
    </source>
</evidence>
<keyword evidence="5" id="KW-1185">Reference proteome</keyword>
<feature type="transmembrane region" description="Helical" evidence="2">
    <location>
        <begin position="61"/>
        <end position="89"/>
    </location>
</feature>
<protein>
    <recommendedName>
        <fullName evidence="3">Signal transduction histidine kinase internal region domain-containing protein</fullName>
    </recommendedName>
</protein>